<reference evidence="1 2" key="1">
    <citation type="submission" date="2019-07" db="EMBL/GenBank/DDBJ databases">
        <title>Microlunatus dokdonensis sp. nov. isolated from the rhizospheric soil of the wild plant Elymus tsukushiensis.</title>
        <authorList>
            <person name="Ghim S.-Y."/>
            <person name="Hwang Y.-J."/>
            <person name="Son J.-S."/>
            <person name="Shin J.-H."/>
        </authorList>
    </citation>
    <scope>NUCLEOTIDE SEQUENCE [LARGE SCALE GENOMIC DNA]</scope>
    <source>
        <strain evidence="1 2">KUDC0627</strain>
    </source>
</reference>
<accession>A0A516PYH2</accession>
<dbReference type="GO" id="GO:0016791">
    <property type="term" value="F:phosphatase activity"/>
    <property type="evidence" value="ECO:0007669"/>
    <property type="project" value="TreeGrafter"/>
</dbReference>
<evidence type="ECO:0000313" key="1">
    <source>
        <dbReference type="EMBL" id="QDP96229.1"/>
    </source>
</evidence>
<dbReference type="Proteomes" id="UP000319263">
    <property type="component" value="Chromosome"/>
</dbReference>
<dbReference type="Gene3D" id="3.30.1240.10">
    <property type="match status" value="1"/>
</dbReference>
<dbReference type="SUPFAM" id="SSF56784">
    <property type="entry name" value="HAD-like"/>
    <property type="match status" value="1"/>
</dbReference>
<dbReference type="InterPro" id="IPR006379">
    <property type="entry name" value="HAD-SF_hydro_IIB"/>
</dbReference>
<sequence length="418" mass="44523">MADDPGVLVPDVAAGRARRTDRDLDLSQPAAAVAAAADRRIGQPAAAVQFGVAAVRFAVAAVRFAVAAVRFAVAAVRVALSAVGLAVAGVRVTVTERIGVGLAEPEWHPIRWWWRADRNRQRERQSIAEIEAVAVTSELTTPRPVRTKPPRLIVSDLDGTFLSPDGTVSERNVAAVRAAEDAGIPVVFATGRPIRFLEPIRGLRRTHAIVIASNGAMTYDVGRDLVLSVTAIDHRLAAEAFSALRGELDGIAFGVDSGARAGYEQRYVDFHGCEELFIAPDDPHRYVGELPELVADGDFVKLLVLQESGDVDRFTAEVARVLGDRLTATHSSPTRPLVEVSAAGVSKAATLARLCDQLGVPAADVAAFGDMPNDLEMLRWVGMPHVMAHGHPDLLDLDAEVIGSNADSAVGATIETWL</sequence>
<dbReference type="PANTHER" id="PTHR10000">
    <property type="entry name" value="PHOSPHOSERINE PHOSPHATASE"/>
    <property type="match status" value="1"/>
</dbReference>
<dbReference type="AlphaFoldDB" id="A0A516PYH2"/>
<dbReference type="InterPro" id="IPR023214">
    <property type="entry name" value="HAD_sf"/>
</dbReference>
<keyword evidence="2" id="KW-1185">Reference proteome</keyword>
<dbReference type="Gene3D" id="3.40.50.1000">
    <property type="entry name" value="HAD superfamily/HAD-like"/>
    <property type="match status" value="1"/>
</dbReference>
<dbReference type="GO" id="GO:0005829">
    <property type="term" value="C:cytosol"/>
    <property type="evidence" value="ECO:0007669"/>
    <property type="project" value="TreeGrafter"/>
</dbReference>
<dbReference type="EMBL" id="CP041692">
    <property type="protein sequence ID" value="QDP96229.1"/>
    <property type="molecule type" value="Genomic_DNA"/>
</dbReference>
<name>A0A516PYH2_9ACTN</name>
<dbReference type="PANTHER" id="PTHR10000:SF8">
    <property type="entry name" value="HAD SUPERFAMILY HYDROLASE-LIKE, TYPE 3"/>
    <property type="match status" value="1"/>
</dbReference>
<dbReference type="OrthoDB" id="3180855at2"/>
<organism evidence="1 2">
    <name type="scientific">Microlunatus elymi</name>
    <dbReference type="NCBI Taxonomy" id="2596828"/>
    <lineage>
        <taxon>Bacteria</taxon>
        <taxon>Bacillati</taxon>
        <taxon>Actinomycetota</taxon>
        <taxon>Actinomycetes</taxon>
        <taxon>Propionibacteriales</taxon>
        <taxon>Propionibacteriaceae</taxon>
        <taxon>Microlunatus</taxon>
    </lineage>
</organism>
<dbReference type="NCBIfam" id="TIGR01484">
    <property type="entry name" value="HAD-SF-IIB"/>
    <property type="match status" value="1"/>
</dbReference>
<dbReference type="InterPro" id="IPR036412">
    <property type="entry name" value="HAD-like_sf"/>
</dbReference>
<protein>
    <submittedName>
        <fullName evidence="1">HAD family phosphatase</fullName>
    </submittedName>
</protein>
<proteinExistence type="predicted"/>
<dbReference type="Pfam" id="PF08282">
    <property type="entry name" value="Hydrolase_3"/>
    <property type="match status" value="1"/>
</dbReference>
<dbReference type="KEGG" id="mik:FOE78_10230"/>
<evidence type="ECO:0000313" key="2">
    <source>
        <dbReference type="Proteomes" id="UP000319263"/>
    </source>
</evidence>
<dbReference type="GO" id="GO:0000287">
    <property type="term" value="F:magnesium ion binding"/>
    <property type="evidence" value="ECO:0007669"/>
    <property type="project" value="TreeGrafter"/>
</dbReference>
<gene>
    <name evidence="1" type="ORF">FOE78_10230</name>
</gene>